<keyword evidence="9" id="KW-0472">Membrane</keyword>
<protein>
    <recommendedName>
        <fullName evidence="1">non-specific serine/threonine protein kinase</fullName>
        <ecNumber evidence="1">2.7.11.1</ecNumber>
    </recommendedName>
</protein>
<evidence type="ECO:0000256" key="4">
    <source>
        <dbReference type="ARBA" id="ARBA00022741"/>
    </source>
</evidence>
<evidence type="ECO:0000256" key="7">
    <source>
        <dbReference type="ARBA" id="ARBA00047899"/>
    </source>
</evidence>
<feature type="signal peptide" evidence="10">
    <location>
        <begin position="1"/>
        <end position="23"/>
    </location>
</feature>
<dbReference type="SUPFAM" id="SSF52058">
    <property type="entry name" value="L domain-like"/>
    <property type="match status" value="1"/>
</dbReference>
<dbReference type="InterPro" id="IPR011009">
    <property type="entry name" value="Kinase-like_dom_sf"/>
</dbReference>
<feature type="transmembrane region" description="Helical" evidence="9">
    <location>
        <begin position="365"/>
        <end position="388"/>
    </location>
</feature>
<reference evidence="12" key="1">
    <citation type="submission" date="2022-12" db="EMBL/GenBank/DDBJ databases">
        <authorList>
            <person name="Webb A."/>
        </authorList>
    </citation>
    <scope>NUCLEOTIDE SEQUENCE</scope>
    <source>
        <strain evidence="12">Hp1</strain>
    </source>
</reference>
<dbReference type="SUPFAM" id="SSF56112">
    <property type="entry name" value="Protein kinase-like (PK-like)"/>
    <property type="match status" value="1"/>
</dbReference>
<evidence type="ECO:0000256" key="8">
    <source>
        <dbReference type="ARBA" id="ARBA00048679"/>
    </source>
</evidence>
<evidence type="ECO:0000256" key="2">
    <source>
        <dbReference type="ARBA" id="ARBA00022527"/>
    </source>
</evidence>
<dbReference type="EMBL" id="CANTFL010000289">
    <property type="protein sequence ID" value="CAI5720472.1"/>
    <property type="molecule type" value="Genomic_DNA"/>
</dbReference>
<accession>A0AAV0TH94</accession>
<dbReference type="Gene3D" id="3.80.10.10">
    <property type="entry name" value="Ribonuclease Inhibitor"/>
    <property type="match status" value="1"/>
</dbReference>
<evidence type="ECO:0000313" key="12">
    <source>
        <dbReference type="EMBL" id="CAI5720472.1"/>
    </source>
</evidence>
<gene>
    <name evidence="12" type="ORF">HBR001_LOCUS2390</name>
</gene>
<keyword evidence="6" id="KW-0067">ATP-binding</keyword>
<dbReference type="PROSITE" id="PS50011">
    <property type="entry name" value="PROTEIN_KINASE_DOM"/>
    <property type="match status" value="1"/>
</dbReference>
<keyword evidence="9" id="KW-1133">Transmembrane helix</keyword>
<dbReference type="PANTHER" id="PTHR48005">
    <property type="entry name" value="LEUCINE RICH REPEAT KINASE 2"/>
    <property type="match status" value="1"/>
</dbReference>
<keyword evidence="3" id="KW-0808">Transferase</keyword>
<comment type="caution">
    <text evidence="12">The sequence shown here is derived from an EMBL/GenBank/DDBJ whole genome shotgun (WGS) entry which is preliminary data.</text>
</comment>
<comment type="catalytic activity">
    <reaction evidence="7">
        <text>L-threonyl-[protein] + ATP = O-phospho-L-threonyl-[protein] + ADP + H(+)</text>
        <dbReference type="Rhea" id="RHEA:46608"/>
        <dbReference type="Rhea" id="RHEA-COMP:11060"/>
        <dbReference type="Rhea" id="RHEA-COMP:11605"/>
        <dbReference type="ChEBI" id="CHEBI:15378"/>
        <dbReference type="ChEBI" id="CHEBI:30013"/>
        <dbReference type="ChEBI" id="CHEBI:30616"/>
        <dbReference type="ChEBI" id="CHEBI:61977"/>
        <dbReference type="ChEBI" id="CHEBI:456216"/>
        <dbReference type="EC" id="2.7.11.1"/>
    </reaction>
</comment>
<dbReference type="GO" id="GO:0005524">
    <property type="term" value="F:ATP binding"/>
    <property type="evidence" value="ECO:0007669"/>
    <property type="project" value="UniProtKB-KW"/>
</dbReference>
<evidence type="ECO:0000259" key="11">
    <source>
        <dbReference type="PROSITE" id="PS50011"/>
    </source>
</evidence>
<name>A0AAV0TH94_HYABA</name>
<keyword evidence="10" id="KW-0732">Signal</keyword>
<organism evidence="12 13">
    <name type="scientific">Hyaloperonospora brassicae</name>
    <name type="common">Brassica downy mildew</name>
    <name type="synonym">Peronospora brassicae</name>
    <dbReference type="NCBI Taxonomy" id="162125"/>
    <lineage>
        <taxon>Eukaryota</taxon>
        <taxon>Sar</taxon>
        <taxon>Stramenopiles</taxon>
        <taxon>Oomycota</taxon>
        <taxon>Peronosporomycetes</taxon>
        <taxon>Peronosporales</taxon>
        <taxon>Peronosporaceae</taxon>
        <taxon>Hyaloperonospora</taxon>
    </lineage>
</organism>
<keyword evidence="4" id="KW-0547">Nucleotide-binding</keyword>
<evidence type="ECO:0000256" key="1">
    <source>
        <dbReference type="ARBA" id="ARBA00012513"/>
    </source>
</evidence>
<evidence type="ECO:0000256" key="6">
    <source>
        <dbReference type="ARBA" id="ARBA00022840"/>
    </source>
</evidence>
<dbReference type="InterPro" id="IPR000719">
    <property type="entry name" value="Prot_kinase_dom"/>
</dbReference>
<dbReference type="AlphaFoldDB" id="A0AAV0TH94"/>
<dbReference type="Pfam" id="PF07714">
    <property type="entry name" value="PK_Tyr_Ser-Thr"/>
    <property type="match status" value="1"/>
</dbReference>
<feature type="domain" description="Protein kinase" evidence="11">
    <location>
        <begin position="437"/>
        <end position="714"/>
    </location>
</feature>
<dbReference type="Proteomes" id="UP001162031">
    <property type="component" value="Unassembled WGS sequence"/>
</dbReference>
<dbReference type="InterPro" id="IPR001245">
    <property type="entry name" value="Ser-Thr/Tyr_kinase_cat_dom"/>
</dbReference>
<evidence type="ECO:0000313" key="13">
    <source>
        <dbReference type="Proteomes" id="UP001162031"/>
    </source>
</evidence>
<keyword evidence="2" id="KW-0723">Serine/threonine-protein kinase</keyword>
<proteinExistence type="predicted"/>
<feature type="chain" id="PRO_5043471589" description="non-specific serine/threonine protein kinase" evidence="10">
    <location>
        <begin position="24"/>
        <end position="720"/>
    </location>
</feature>
<dbReference type="InterPro" id="IPR032675">
    <property type="entry name" value="LRR_dom_sf"/>
</dbReference>
<comment type="catalytic activity">
    <reaction evidence="8">
        <text>L-seryl-[protein] + ATP = O-phospho-L-seryl-[protein] + ADP + H(+)</text>
        <dbReference type="Rhea" id="RHEA:17989"/>
        <dbReference type="Rhea" id="RHEA-COMP:9863"/>
        <dbReference type="Rhea" id="RHEA-COMP:11604"/>
        <dbReference type="ChEBI" id="CHEBI:15378"/>
        <dbReference type="ChEBI" id="CHEBI:29999"/>
        <dbReference type="ChEBI" id="CHEBI:30616"/>
        <dbReference type="ChEBI" id="CHEBI:83421"/>
        <dbReference type="ChEBI" id="CHEBI:456216"/>
        <dbReference type="EC" id="2.7.11.1"/>
    </reaction>
</comment>
<keyword evidence="13" id="KW-1185">Reference proteome</keyword>
<evidence type="ECO:0000256" key="9">
    <source>
        <dbReference type="SAM" id="Phobius"/>
    </source>
</evidence>
<dbReference type="InterPro" id="IPR051420">
    <property type="entry name" value="Ser_Thr_Kinases_DiverseReg"/>
</dbReference>
<dbReference type="PANTHER" id="PTHR48005:SF13">
    <property type="entry name" value="SERINE_THREONINE-PROTEIN KINASE DDB_G0278509-RELATED"/>
    <property type="match status" value="1"/>
</dbReference>
<sequence>MQTWRTCWTLGGVSALLLPAASAEGPPVSSLPSGTLNTLTTSCNGGCSSSSGSSNGACVIVGQSSTSAINCVNDTNCFTLSSGQSALCLDAFPSTASEWVFHPTEGSATAGAGPFERVGLLQLADNVTAVTFSNADARTDRLSASLELASMNIQSETTLDKVTFANLSLSGLDSALPLNGVKRISINNCSLREIPTSAVAGDAVNAIDLSHNGIASVDDDFQDVAFPQLTLLDLSSNALTRFDLEEDNVPAITTLHLHKNSLRAIPDVIFELPTLRFLTLADNPINASNLTVRQFSFLANLHMFTIDGMTNTSACPAAAVRSALSSSFSFCRGSRNAGSNTTASGQPVIEVSVRMDGDSSSSTKWIILGVCLGAVVLLLLMGLVWWGFRRQSDGHLKHVNSTVPSTAIGIGDLMDHPYMELGVPRSANLSSCTASDFELLASVADGYIGLTRLSYNDVFLHKMLRVSSRSELWLGEYEHEAVLVKKIKSNTASKALLRDFVTEIELMFELKHPRIAAFRGAMWDVDGTELCAVVEYVGKGALRDCTVNDVVELSIPKQHAIARQIAEAMVFLHSRNIVHGRLNAFNILLDKEYSAKLSIFSIFHYVKLSPLDNECRVFVAPEVLRGEQPTERSDVYAFGVVLVEIDTGETPVMNARRLSLERGGTEDYLSPTAKRTGFRLSRLCSGIMKDTIAACLEKDPDRRPSMADVALAFRNGAKKL</sequence>
<evidence type="ECO:0000256" key="3">
    <source>
        <dbReference type="ARBA" id="ARBA00022679"/>
    </source>
</evidence>
<dbReference type="EC" id="2.7.11.1" evidence="1"/>
<dbReference type="GO" id="GO:0004674">
    <property type="term" value="F:protein serine/threonine kinase activity"/>
    <property type="evidence" value="ECO:0007669"/>
    <property type="project" value="UniProtKB-KW"/>
</dbReference>
<dbReference type="Gene3D" id="1.10.510.10">
    <property type="entry name" value="Transferase(Phosphotransferase) domain 1"/>
    <property type="match status" value="1"/>
</dbReference>
<keyword evidence="9" id="KW-0812">Transmembrane</keyword>
<evidence type="ECO:0000256" key="10">
    <source>
        <dbReference type="SAM" id="SignalP"/>
    </source>
</evidence>
<evidence type="ECO:0000256" key="5">
    <source>
        <dbReference type="ARBA" id="ARBA00022777"/>
    </source>
</evidence>
<keyword evidence="5" id="KW-0418">Kinase</keyword>